<organism evidence="7 8">
    <name type="scientific">Streptomyces hebeiensis</name>
    <dbReference type="NCBI Taxonomy" id="229486"/>
    <lineage>
        <taxon>Bacteria</taxon>
        <taxon>Bacillati</taxon>
        <taxon>Actinomycetota</taxon>
        <taxon>Actinomycetes</taxon>
        <taxon>Kitasatosporales</taxon>
        <taxon>Streptomycetaceae</taxon>
        <taxon>Streptomyces</taxon>
    </lineage>
</organism>
<evidence type="ECO:0000313" key="7">
    <source>
        <dbReference type="EMBL" id="GAA1184903.1"/>
    </source>
</evidence>
<name>A0ABN1UZM8_9ACTN</name>
<evidence type="ECO:0000256" key="1">
    <source>
        <dbReference type="ARBA" id="ARBA00023015"/>
    </source>
</evidence>
<keyword evidence="8" id="KW-1185">Reference proteome</keyword>
<evidence type="ECO:0000256" key="2">
    <source>
        <dbReference type="ARBA" id="ARBA00023125"/>
    </source>
</evidence>
<reference evidence="7 8" key="1">
    <citation type="journal article" date="2019" name="Int. J. Syst. Evol. Microbiol.">
        <title>The Global Catalogue of Microorganisms (GCM) 10K type strain sequencing project: providing services to taxonomists for standard genome sequencing and annotation.</title>
        <authorList>
            <consortium name="The Broad Institute Genomics Platform"/>
            <consortium name="The Broad Institute Genome Sequencing Center for Infectious Disease"/>
            <person name="Wu L."/>
            <person name="Ma J."/>
        </authorList>
    </citation>
    <scope>NUCLEOTIDE SEQUENCE [LARGE SCALE GENOMIC DNA]</scope>
    <source>
        <strain evidence="7 8">JCM 12696</strain>
    </source>
</reference>
<dbReference type="SUPFAM" id="SSF46785">
    <property type="entry name" value="Winged helix' DNA-binding domain"/>
    <property type="match status" value="2"/>
</dbReference>
<dbReference type="InterPro" id="IPR019888">
    <property type="entry name" value="Tscrpt_reg_AsnC-like"/>
</dbReference>
<dbReference type="InterPro" id="IPR000485">
    <property type="entry name" value="AsnC-type_HTH_dom"/>
</dbReference>
<dbReference type="Gene3D" id="3.30.70.920">
    <property type="match status" value="2"/>
</dbReference>
<evidence type="ECO:0000259" key="4">
    <source>
        <dbReference type="Pfam" id="PF01037"/>
    </source>
</evidence>
<dbReference type="Pfam" id="PF01978">
    <property type="entry name" value="TrmB"/>
    <property type="match status" value="1"/>
</dbReference>
<evidence type="ECO:0000256" key="3">
    <source>
        <dbReference type="ARBA" id="ARBA00023163"/>
    </source>
</evidence>
<dbReference type="Gene3D" id="1.10.10.10">
    <property type="entry name" value="Winged helix-like DNA-binding domain superfamily/Winged helix DNA-binding domain"/>
    <property type="match status" value="2"/>
</dbReference>
<proteinExistence type="predicted"/>
<dbReference type="InterPro" id="IPR036390">
    <property type="entry name" value="WH_DNA-bd_sf"/>
</dbReference>
<accession>A0ABN1UZM8</accession>
<dbReference type="RefSeq" id="WP_344280439.1">
    <property type="nucleotide sequence ID" value="NZ_BAAAKV010000047.1"/>
</dbReference>
<keyword evidence="3" id="KW-0804">Transcription</keyword>
<keyword evidence="1" id="KW-0805">Transcription regulation</keyword>
<gene>
    <name evidence="7" type="ORF">GCM10009654_48150</name>
</gene>
<dbReference type="Pfam" id="PF13404">
    <property type="entry name" value="HTH_AsnC-type"/>
    <property type="match status" value="1"/>
</dbReference>
<dbReference type="PANTHER" id="PTHR30154:SF34">
    <property type="entry name" value="TRANSCRIPTIONAL REGULATOR AZLB"/>
    <property type="match status" value="1"/>
</dbReference>
<dbReference type="InterPro" id="IPR036388">
    <property type="entry name" value="WH-like_DNA-bd_sf"/>
</dbReference>
<sequence length="356" mass="39223">MPSPTVTTRRTSARPEERLLDDVDLDLVAALQIAPRTPVNALADVLDSSPSTIARRLSRLRADRLLRVVGRLDWPLITTENPRQVWITCAPGRSEEVARRLLELAEVQTLLLTTGSADIYCSVYPLLGTDIFDLLTHRLPATEGIVSTESQLVLRAHTLGQTWRLHRLSEDRTAQLREHAVQVTRERLTSPGRLSELERRTLELMVANGRIPAADIARELGVSRSTAYRTAQSLLECGALVPRVEIEPTLLGFPLNALLSLTVLPQAIPGLLDTLGAHPSARQVSMVAGSSSVIHYGVFRDEEDLARFITTDLGAFPAVTTVNTCVGVRVLRRHWTARDGVRLGERVAGLWPRSTS</sequence>
<dbReference type="InterPro" id="IPR011008">
    <property type="entry name" value="Dimeric_a/b-barrel"/>
</dbReference>
<protein>
    <submittedName>
        <fullName evidence="7">Lrp/AsnC family transcriptional regulator</fullName>
    </submittedName>
</protein>
<evidence type="ECO:0000313" key="8">
    <source>
        <dbReference type="Proteomes" id="UP001501371"/>
    </source>
</evidence>
<feature type="domain" description="HTH asnC-type" evidence="6">
    <location>
        <begin position="20"/>
        <end position="61"/>
    </location>
</feature>
<evidence type="ECO:0000259" key="6">
    <source>
        <dbReference type="Pfam" id="PF13404"/>
    </source>
</evidence>
<keyword evidence="2" id="KW-0238">DNA-binding</keyword>
<dbReference type="EMBL" id="BAAAKV010000047">
    <property type="protein sequence ID" value="GAA1184903.1"/>
    <property type="molecule type" value="Genomic_DNA"/>
</dbReference>
<dbReference type="Proteomes" id="UP001501371">
    <property type="component" value="Unassembled WGS sequence"/>
</dbReference>
<dbReference type="SMART" id="SM00344">
    <property type="entry name" value="HTH_ASNC"/>
    <property type="match status" value="2"/>
</dbReference>
<feature type="domain" description="Transcription regulator TrmB N-terminal" evidence="5">
    <location>
        <begin position="194"/>
        <end position="248"/>
    </location>
</feature>
<evidence type="ECO:0000259" key="5">
    <source>
        <dbReference type="Pfam" id="PF01978"/>
    </source>
</evidence>
<dbReference type="InterPro" id="IPR019887">
    <property type="entry name" value="Tscrpt_reg_AsnC/Lrp_C"/>
</dbReference>
<dbReference type="Pfam" id="PF01037">
    <property type="entry name" value="AsnC_trans_reg"/>
    <property type="match status" value="1"/>
</dbReference>
<feature type="domain" description="Transcription regulator AsnC/Lrp ligand binding" evidence="4">
    <location>
        <begin position="85"/>
        <end position="155"/>
    </location>
</feature>
<dbReference type="SUPFAM" id="SSF54909">
    <property type="entry name" value="Dimeric alpha+beta barrel"/>
    <property type="match status" value="2"/>
</dbReference>
<dbReference type="PANTHER" id="PTHR30154">
    <property type="entry name" value="LEUCINE-RESPONSIVE REGULATORY PROTEIN"/>
    <property type="match status" value="1"/>
</dbReference>
<dbReference type="InterPro" id="IPR002831">
    <property type="entry name" value="Tscrpt_reg_TrmB_N"/>
</dbReference>
<comment type="caution">
    <text evidence="7">The sequence shown here is derived from an EMBL/GenBank/DDBJ whole genome shotgun (WGS) entry which is preliminary data.</text>
</comment>